<organism evidence="1 2">
    <name type="scientific">Faecalicatena faecalis</name>
    <dbReference type="NCBI Taxonomy" id="2726362"/>
    <lineage>
        <taxon>Bacteria</taxon>
        <taxon>Bacillati</taxon>
        <taxon>Bacillota</taxon>
        <taxon>Clostridia</taxon>
        <taxon>Lachnospirales</taxon>
        <taxon>Lachnospiraceae</taxon>
        <taxon>Faecalicatena</taxon>
    </lineage>
</organism>
<accession>A0ABS6D4U3</accession>
<comment type="caution">
    <text evidence="1">The sequence shown here is derived from an EMBL/GenBank/DDBJ whole genome shotgun (WGS) entry which is preliminary data.</text>
</comment>
<proteinExistence type="predicted"/>
<reference evidence="1 2" key="1">
    <citation type="submission" date="2021-06" db="EMBL/GenBank/DDBJ databases">
        <title>Faecalicatena sp. nov. isolated from porcine feces.</title>
        <authorList>
            <person name="Oh B.S."/>
            <person name="Lee J.H."/>
        </authorList>
    </citation>
    <scope>NUCLEOTIDE SEQUENCE [LARGE SCALE GENOMIC DNA]</scope>
    <source>
        <strain evidence="1 2">AGMB00832</strain>
    </source>
</reference>
<evidence type="ECO:0000313" key="2">
    <source>
        <dbReference type="Proteomes" id="UP000723714"/>
    </source>
</evidence>
<protein>
    <submittedName>
        <fullName evidence="1">Uncharacterized protein</fullName>
    </submittedName>
</protein>
<sequence length="118" mass="13653">MSYIDFKCVQAAATGLSGQISILREIEEELKQSEHRIRDMAYTDETVYLLRKSQEEVQEEIRNLQHFSACLEELCAIWKKTEGRISDTYNLELTVYPRTVFGTSRITGLAGFEHLLTF</sequence>
<dbReference type="RefSeq" id="WP_216242096.1">
    <property type="nucleotide sequence ID" value="NZ_JABACJ020000011.1"/>
</dbReference>
<evidence type="ECO:0000313" key="1">
    <source>
        <dbReference type="EMBL" id="MBU3876607.1"/>
    </source>
</evidence>
<name>A0ABS6D4U3_9FIRM</name>
<gene>
    <name evidence="1" type="ORF">HGO97_012415</name>
</gene>
<dbReference type="Proteomes" id="UP000723714">
    <property type="component" value="Unassembled WGS sequence"/>
</dbReference>
<dbReference type="EMBL" id="JABACJ020000011">
    <property type="protein sequence ID" value="MBU3876607.1"/>
    <property type="molecule type" value="Genomic_DNA"/>
</dbReference>
<keyword evidence="2" id="KW-1185">Reference proteome</keyword>